<dbReference type="SMART" id="SM00530">
    <property type="entry name" value="HTH_XRE"/>
    <property type="match status" value="1"/>
</dbReference>
<dbReference type="Gene3D" id="3.30.450.180">
    <property type="match status" value="1"/>
</dbReference>
<reference evidence="2 3" key="1">
    <citation type="submission" date="2019-02" db="EMBL/GenBank/DDBJ databases">
        <title>Genomic Encyclopedia of Type Strains, Phase IV (KMG-IV): sequencing the most valuable type-strain genomes for metagenomic binning, comparative biology and taxonomic classification.</title>
        <authorList>
            <person name="Goeker M."/>
        </authorList>
    </citation>
    <scope>NUCLEOTIDE SEQUENCE [LARGE SCALE GENOMIC DNA]</scope>
    <source>
        <strain evidence="2 3">DSM 23814</strain>
    </source>
</reference>
<evidence type="ECO:0000313" key="3">
    <source>
        <dbReference type="Proteomes" id="UP000293398"/>
    </source>
</evidence>
<dbReference type="CDD" id="cd00093">
    <property type="entry name" value="HTH_XRE"/>
    <property type="match status" value="1"/>
</dbReference>
<dbReference type="PROSITE" id="PS50943">
    <property type="entry name" value="HTH_CROC1"/>
    <property type="match status" value="1"/>
</dbReference>
<accession>A0A4Q7VQ37</accession>
<dbReference type="InterPro" id="IPR001387">
    <property type="entry name" value="Cro/C1-type_HTH"/>
</dbReference>
<protein>
    <submittedName>
        <fullName evidence="2">Xre family transcriptional regulator</fullName>
    </submittedName>
</protein>
<feature type="domain" description="HTH cro/C1-type" evidence="1">
    <location>
        <begin position="26"/>
        <end position="80"/>
    </location>
</feature>
<organism evidence="2 3">
    <name type="scientific">Advenella incenata</name>
    <dbReference type="NCBI Taxonomy" id="267800"/>
    <lineage>
        <taxon>Bacteria</taxon>
        <taxon>Pseudomonadati</taxon>
        <taxon>Pseudomonadota</taxon>
        <taxon>Betaproteobacteria</taxon>
        <taxon>Burkholderiales</taxon>
        <taxon>Alcaligenaceae</taxon>
    </lineage>
</organism>
<dbReference type="EMBL" id="SHKO01000001">
    <property type="protein sequence ID" value="RZT98566.1"/>
    <property type="molecule type" value="Genomic_DNA"/>
</dbReference>
<sequence>MRLSVRLRRPFKPAKIMTQTTVGGLIRDWRQRRRYSQLDLACLANISARHLSFMETGRAQPSRQMLLLLAEHLDIPLRQRNEMLLCAGYAPHYAEHALNDAPLHEAQSAITALLTAHEPFPAMAVDGHWNLVHANRSLSLLLADVAPELLTAPVNVLRLGLHPQGLAARILNFSEWRAHLLQRLRRQYEQTADPWLLALYDELVAYPTPDGTPHLRRVNHTIAVPLQLDTNEGVLSLLSATMTFGTPLEVALSELVLEIFLPANAGSAAILRNLAMPEQQMV</sequence>
<dbReference type="Pfam" id="PF17765">
    <property type="entry name" value="MLTR_LBD"/>
    <property type="match status" value="1"/>
</dbReference>
<dbReference type="Pfam" id="PF01381">
    <property type="entry name" value="HTH_3"/>
    <property type="match status" value="1"/>
</dbReference>
<evidence type="ECO:0000259" key="1">
    <source>
        <dbReference type="PROSITE" id="PS50943"/>
    </source>
</evidence>
<dbReference type="SUPFAM" id="SSF47413">
    <property type="entry name" value="lambda repressor-like DNA-binding domains"/>
    <property type="match status" value="1"/>
</dbReference>
<proteinExistence type="predicted"/>
<name>A0A4Q7VQ37_9BURK</name>
<dbReference type="Proteomes" id="UP000293398">
    <property type="component" value="Unassembled WGS sequence"/>
</dbReference>
<dbReference type="Gene3D" id="1.10.260.40">
    <property type="entry name" value="lambda repressor-like DNA-binding domains"/>
    <property type="match status" value="1"/>
</dbReference>
<dbReference type="AlphaFoldDB" id="A0A4Q7VQ37"/>
<dbReference type="InterPro" id="IPR010982">
    <property type="entry name" value="Lambda_DNA-bd_dom_sf"/>
</dbReference>
<evidence type="ECO:0000313" key="2">
    <source>
        <dbReference type="EMBL" id="RZT98566.1"/>
    </source>
</evidence>
<dbReference type="GO" id="GO:0003677">
    <property type="term" value="F:DNA binding"/>
    <property type="evidence" value="ECO:0007669"/>
    <property type="project" value="InterPro"/>
</dbReference>
<gene>
    <name evidence="2" type="ORF">EV681_0344</name>
</gene>
<dbReference type="PANTHER" id="PTHR35010">
    <property type="entry name" value="BLL4672 PROTEIN-RELATED"/>
    <property type="match status" value="1"/>
</dbReference>
<dbReference type="InterPro" id="IPR041413">
    <property type="entry name" value="MLTR_LBD"/>
</dbReference>
<keyword evidence="3" id="KW-1185">Reference proteome</keyword>
<dbReference type="PANTHER" id="PTHR35010:SF4">
    <property type="entry name" value="BLL5781 PROTEIN"/>
    <property type="match status" value="1"/>
</dbReference>
<comment type="caution">
    <text evidence="2">The sequence shown here is derived from an EMBL/GenBank/DDBJ whole genome shotgun (WGS) entry which is preliminary data.</text>
</comment>